<organism evidence="2">
    <name type="scientific">marine metagenome</name>
    <dbReference type="NCBI Taxonomy" id="408172"/>
    <lineage>
        <taxon>unclassified sequences</taxon>
        <taxon>metagenomes</taxon>
        <taxon>ecological metagenomes</taxon>
    </lineage>
</organism>
<accession>A0A382FQA3</accession>
<name>A0A382FQA3_9ZZZZ</name>
<sequence>MVLSVTLYLLRQCCYLTDLRTCTTRYVSSTVCFKLIVAGIGKPAPVREDNPSGIGDHQDDGNPMIEA</sequence>
<protein>
    <submittedName>
        <fullName evidence="2">Uncharacterized protein</fullName>
    </submittedName>
</protein>
<gene>
    <name evidence="2" type="ORF">METZ01_LOCUS218112</name>
</gene>
<proteinExistence type="predicted"/>
<evidence type="ECO:0000313" key="2">
    <source>
        <dbReference type="EMBL" id="SVB65258.1"/>
    </source>
</evidence>
<feature type="compositionally biased region" description="Basic and acidic residues" evidence="1">
    <location>
        <begin position="45"/>
        <end position="60"/>
    </location>
</feature>
<dbReference type="AlphaFoldDB" id="A0A382FQA3"/>
<dbReference type="EMBL" id="UINC01051289">
    <property type="protein sequence ID" value="SVB65258.1"/>
    <property type="molecule type" value="Genomic_DNA"/>
</dbReference>
<evidence type="ECO:0000256" key="1">
    <source>
        <dbReference type="SAM" id="MobiDB-lite"/>
    </source>
</evidence>
<reference evidence="2" key="1">
    <citation type="submission" date="2018-05" db="EMBL/GenBank/DDBJ databases">
        <authorList>
            <person name="Lanie J.A."/>
            <person name="Ng W.-L."/>
            <person name="Kazmierczak K.M."/>
            <person name="Andrzejewski T.M."/>
            <person name="Davidsen T.M."/>
            <person name="Wayne K.J."/>
            <person name="Tettelin H."/>
            <person name="Glass J.I."/>
            <person name="Rusch D."/>
            <person name="Podicherti R."/>
            <person name="Tsui H.-C.T."/>
            <person name="Winkler M.E."/>
        </authorList>
    </citation>
    <scope>NUCLEOTIDE SEQUENCE</scope>
</reference>
<feature type="region of interest" description="Disordered" evidence="1">
    <location>
        <begin position="43"/>
        <end position="67"/>
    </location>
</feature>